<protein>
    <submittedName>
        <fullName evidence="4">CBS domain-containing protein</fullName>
    </submittedName>
</protein>
<sequence>MRIETILNTKGPGVHTIPVSVRIADAVNALNANRIGAVVVTGEDGSVAGILSERDIVRRMGADPTAFLQTPVSETMTRDVVHCTRDDTVDHVLELMTERRIRHMPVCEDRRLIGIVSIGDLVKIKIEMVTKEAEALKEYITS</sequence>
<dbReference type="PANTHER" id="PTHR43080">
    <property type="entry name" value="CBS DOMAIN-CONTAINING PROTEIN CBSX3, MITOCHONDRIAL"/>
    <property type="match status" value="1"/>
</dbReference>
<dbReference type="InterPro" id="IPR046342">
    <property type="entry name" value="CBS_dom_sf"/>
</dbReference>
<dbReference type="InterPro" id="IPR051257">
    <property type="entry name" value="Diverse_CBS-Domain"/>
</dbReference>
<accession>A0A433XLP3</accession>
<dbReference type="PANTHER" id="PTHR43080:SF2">
    <property type="entry name" value="CBS DOMAIN-CONTAINING PROTEIN"/>
    <property type="match status" value="1"/>
</dbReference>
<dbReference type="AlphaFoldDB" id="A0A433XLP3"/>
<organism evidence="4 5">
    <name type="scientific">Arsenicitalea aurantiaca</name>
    <dbReference type="NCBI Taxonomy" id="1783274"/>
    <lineage>
        <taxon>Bacteria</taxon>
        <taxon>Pseudomonadati</taxon>
        <taxon>Pseudomonadota</taxon>
        <taxon>Alphaproteobacteria</taxon>
        <taxon>Hyphomicrobiales</taxon>
        <taxon>Devosiaceae</taxon>
        <taxon>Arsenicitalea</taxon>
    </lineage>
</organism>
<dbReference type="SMART" id="SM00116">
    <property type="entry name" value="CBS"/>
    <property type="match status" value="2"/>
</dbReference>
<dbReference type="SUPFAM" id="SSF54631">
    <property type="entry name" value="CBS-domain pair"/>
    <property type="match status" value="1"/>
</dbReference>
<dbReference type="PROSITE" id="PS51371">
    <property type="entry name" value="CBS"/>
    <property type="match status" value="2"/>
</dbReference>
<dbReference type="Proteomes" id="UP000281547">
    <property type="component" value="Unassembled WGS sequence"/>
</dbReference>
<name>A0A433XLP3_9HYPH</name>
<dbReference type="RefSeq" id="WP_127187115.1">
    <property type="nucleotide sequence ID" value="NZ_RZNJ01000001.1"/>
</dbReference>
<dbReference type="InterPro" id="IPR000644">
    <property type="entry name" value="CBS_dom"/>
</dbReference>
<gene>
    <name evidence="4" type="ORF">EMQ25_03310</name>
</gene>
<dbReference type="EMBL" id="RZNJ01000001">
    <property type="protein sequence ID" value="RUT34995.1"/>
    <property type="molecule type" value="Genomic_DNA"/>
</dbReference>
<evidence type="ECO:0000313" key="5">
    <source>
        <dbReference type="Proteomes" id="UP000281547"/>
    </source>
</evidence>
<keyword evidence="1 2" id="KW-0129">CBS domain</keyword>
<evidence type="ECO:0000256" key="2">
    <source>
        <dbReference type="PROSITE-ProRule" id="PRU00703"/>
    </source>
</evidence>
<evidence type="ECO:0000256" key="1">
    <source>
        <dbReference type="ARBA" id="ARBA00023122"/>
    </source>
</evidence>
<feature type="domain" description="CBS" evidence="3">
    <location>
        <begin position="76"/>
        <end position="132"/>
    </location>
</feature>
<dbReference type="InterPro" id="IPR044725">
    <property type="entry name" value="CBSX3_CBS_dom"/>
</dbReference>
<proteinExistence type="predicted"/>
<dbReference type="OrthoDB" id="9807125at2"/>
<comment type="caution">
    <text evidence="4">The sequence shown here is derived from an EMBL/GenBank/DDBJ whole genome shotgun (WGS) entry which is preliminary data.</text>
</comment>
<keyword evidence="5" id="KW-1185">Reference proteome</keyword>
<dbReference type="Pfam" id="PF00571">
    <property type="entry name" value="CBS"/>
    <property type="match status" value="2"/>
</dbReference>
<evidence type="ECO:0000259" key="3">
    <source>
        <dbReference type="PROSITE" id="PS51371"/>
    </source>
</evidence>
<dbReference type="Gene3D" id="3.10.580.10">
    <property type="entry name" value="CBS-domain"/>
    <property type="match status" value="1"/>
</dbReference>
<evidence type="ECO:0000313" key="4">
    <source>
        <dbReference type="EMBL" id="RUT34995.1"/>
    </source>
</evidence>
<dbReference type="CDD" id="cd04623">
    <property type="entry name" value="CBS_pair_bac_euk"/>
    <property type="match status" value="1"/>
</dbReference>
<feature type="domain" description="CBS" evidence="3">
    <location>
        <begin position="8"/>
        <end position="67"/>
    </location>
</feature>
<reference evidence="4 5" key="1">
    <citation type="journal article" date="2016" name="Int. J. Syst. Evol. Microbiol.">
        <title>Arsenicitalea aurantiaca gen. nov., sp. nov., a new member of the family Hyphomicrobiaceae, isolated from high-arsenic sediment.</title>
        <authorList>
            <person name="Mu Y."/>
            <person name="Zhou L."/>
            <person name="Zeng X.C."/>
            <person name="Liu L."/>
            <person name="Pan Y."/>
            <person name="Chen X."/>
            <person name="Wang J."/>
            <person name="Li S."/>
            <person name="Li W.J."/>
            <person name="Wang Y."/>
        </authorList>
    </citation>
    <scope>NUCLEOTIDE SEQUENCE [LARGE SCALE GENOMIC DNA]</scope>
    <source>
        <strain evidence="4 5">42-50</strain>
    </source>
</reference>